<keyword evidence="4" id="KW-0805">Transcription regulation</keyword>
<feature type="region of interest" description="Disordered" evidence="7">
    <location>
        <begin position="220"/>
        <end position="246"/>
    </location>
</feature>
<organism evidence="10 11">
    <name type="scientific">Ascosphaera apis ARSEF 7405</name>
    <dbReference type="NCBI Taxonomy" id="392613"/>
    <lineage>
        <taxon>Eukaryota</taxon>
        <taxon>Fungi</taxon>
        <taxon>Dikarya</taxon>
        <taxon>Ascomycota</taxon>
        <taxon>Pezizomycotina</taxon>
        <taxon>Eurotiomycetes</taxon>
        <taxon>Eurotiomycetidae</taxon>
        <taxon>Onygenales</taxon>
        <taxon>Ascosphaeraceae</taxon>
        <taxon>Ascosphaera</taxon>
    </lineage>
</organism>
<comment type="caution">
    <text evidence="10">The sequence shown here is derived from an EMBL/GenBank/DDBJ whole genome shotgun (WGS) entry which is preliminary data.</text>
</comment>
<evidence type="ECO:0000313" key="11">
    <source>
        <dbReference type="Proteomes" id="UP000242877"/>
    </source>
</evidence>
<evidence type="ECO:0000256" key="6">
    <source>
        <dbReference type="ARBA" id="ARBA00023242"/>
    </source>
</evidence>
<evidence type="ECO:0000256" key="5">
    <source>
        <dbReference type="ARBA" id="ARBA00023163"/>
    </source>
</evidence>
<feature type="compositionally biased region" description="Basic and acidic residues" evidence="7">
    <location>
        <begin position="231"/>
        <end position="246"/>
    </location>
</feature>
<evidence type="ECO:0000259" key="9">
    <source>
        <dbReference type="Pfam" id="PF10406"/>
    </source>
</evidence>
<reference evidence="10 11" key="1">
    <citation type="journal article" date="2016" name="Genome Biol. Evol.">
        <title>Divergent and convergent evolution of fungal pathogenicity.</title>
        <authorList>
            <person name="Shang Y."/>
            <person name="Xiao G."/>
            <person name="Zheng P."/>
            <person name="Cen K."/>
            <person name="Zhan S."/>
            <person name="Wang C."/>
        </authorList>
    </citation>
    <scope>NUCLEOTIDE SEQUENCE [LARGE SCALE GENOMIC DNA]</scope>
    <source>
        <strain evidence="10 11">ARSEF 7405</strain>
    </source>
</reference>
<keyword evidence="5" id="KW-0804">Transcription</keyword>
<proteinExistence type="inferred from homology"/>
<evidence type="ECO:0000256" key="7">
    <source>
        <dbReference type="SAM" id="MobiDB-lite"/>
    </source>
</evidence>
<evidence type="ECO:0000259" key="8">
    <source>
        <dbReference type="Pfam" id="PF07524"/>
    </source>
</evidence>
<gene>
    <name evidence="10" type="ORF">AAP_04004</name>
</gene>
<dbReference type="GO" id="GO:0046982">
    <property type="term" value="F:protein heterodimerization activity"/>
    <property type="evidence" value="ECO:0007669"/>
    <property type="project" value="InterPro"/>
</dbReference>
<evidence type="ECO:0000256" key="2">
    <source>
        <dbReference type="ARBA" id="ARBA00008767"/>
    </source>
</evidence>
<feature type="compositionally biased region" description="Low complexity" evidence="7">
    <location>
        <begin position="261"/>
        <end position="282"/>
    </location>
</feature>
<sequence length="344" mass="39111">MAPLISSELRDSRRYHRHHSLHSPFDVADGSRCLGAADDAPIDAMLKAAIASTLIETGFDTADAVALDTFRNAVDEYVLHLLSYVRQSMSASRRVAPIPQDFEHALTFNDLTPDLLEPYTVPLSPSSRPTVQHVEVPPPEYEPFVSSVKTYSFLGPDLSEDTKNDTQYSYIPKHFPPFPSKHTYNITPVFTTREIDPRRVRERATEEGRLGEEALRKLMRASKDGIPGGHVEQKDRKVWGRRPENMDSMFERTLRAVVRRQNQTQLQQQQQQRQQQQAQNALGDGAMDIDMQDPTTAQQQPKPLKPEKPELGPIVNCDRGFWRKVESRKTHRQHPSAGSMKVEH</sequence>
<dbReference type="PANTHER" id="PTHR46469:SF1">
    <property type="entry name" value="TRANSCRIPTION INITIATION FACTOR TFIID SUBUNIT 8"/>
    <property type="match status" value="1"/>
</dbReference>
<evidence type="ECO:0000256" key="3">
    <source>
        <dbReference type="ARBA" id="ARBA00017307"/>
    </source>
</evidence>
<dbReference type="GO" id="GO:0006367">
    <property type="term" value="P:transcription initiation at RNA polymerase II promoter"/>
    <property type="evidence" value="ECO:0007669"/>
    <property type="project" value="TreeGrafter"/>
</dbReference>
<keyword evidence="6" id="KW-0539">Nucleus</keyword>
<dbReference type="CDD" id="cd08049">
    <property type="entry name" value="TAF8"/>
    <property type="match status" value="1"/>
</dbReference>
<dbReference type="AlphaFoldDB" id="A0A167XGA2"/>
<protein>
    <recommendedName>
        <fullName evidence="3">Transcription initiation factor TFIID subunit 8</fullName>
    </recommendedName>
</protein>
<dbReference type="Pfam" id="PF10406">
    <property type="entry name" value="TAF8_C"/>
    <property type="match status" value="1"/>
</dbReference>
<dbReference type="InterPro" id="IPR006565">
    <property type="entry name" value="BTP"/>
</dbReference>
<name>A0A167XGA2_9EURO</name>
<keyword evidence="11" id="KW-1185">Reference proteome</keyword>
<dbReference type="OrthoDB" id="2193813at2759"/>
<evidence type="ECO:0000256" key="4">
    <source>
        <dbReference type="ARBA" id="ARBA00023015"/>
    </source>
</evidence>
<evidence type="ECO:0000256" key="1">
    <source>
        <dbReference type="ARBA" id="ARBA00004123"/>
    </source>
</evidence>
<dbReference type="InterPro" id="IPR037818">
    <property type="entry name" value="TAF8"/>
</dbReference>
<feature type="domain" description="Bromodomain associated" evidence="8">
    <location>
        <begin position="45"/>
        <end position="108"/>
    </location>
</feature>
<dbReference type="CDD" id="cd00076">
    <property type="entry name" value="HFD_SF"/>
    <property type="match status" value="1"/>
</dbReference>
<dbReference type="InterPro" id="IPR019473">
    <property type="entry name" value="TFIID_su8_C"/>
</dbReference>
<dbReference type="VEuPathDB" id="FungiDB:AAP_04004"/>
<dbReference type="GO" id="GO:0005669">
    <property type="term" value="C:transcription factor TFIID complex"/>
    <property type="evidence" value="ECO:0007669"/>
    <property type="project" value="InterPro"/>
</dbReference>
<dbReference type="InterPro" id="IPR009072">
    <property type="entry name" value="Histone-fold"/>
</dbReference>
<dbReference type="Pfam" id="PF07524">
    <property type="entry name" value="Bromo_TP"/>
    <property type="match status" value="1"/>
</dbReference>
<feature type="domain" description="Transcription factor TFIID subunit 8 C-terminal" evidence="9">
    <location>
        <begin position="170"/>
        <end position="218"/>
    </location>
</feature>
<evidence type="ECO:0000313" key="10">
    <source>
        <dbReference type="EMBL" id="KZZ90054.1"/>
    </source>
</evidence>
<dbReference type="PANTHER" id="PTHR46469">
    <property type="entry name" value="TRANSCRIPTION INITIATION FACTOR TFIID SUBUNIT 8"/>
    <property type="match status" value="1"/>
</dbReference>
<accession>A0A167XGA2</accession>
<feature type="region of interest" description="Disordered" evidence="7">
    <location>
        <begin position="261"/>
        <end position="344"/>
    </location>
</feature>
<dbReference type="EMBL" id="AZGZ01000018">
    <property type="protein sequence ID" value="KZZ90054.1"/>
    <property type="molecule type" value="Genomic_DNA"/>
</dbReference>
<comment type="similarity">
    <text evidence="2">Belongs to the TAF8 family.</text>
</comment>
<comment type="subcellular location">
    <subcellularLocation>
        <location evidence="1">Nucleus</location>
    </subcellularLocation>
</comment>
<dbReference type="Gene3D" id="1.10.20.10">
    <property type="entry name" value="Histone, subunit A"/>
    <property type="match status" value="1"/>
</dbReference>
<dbReference type="Proteomes" id="UP000242877">
    <property type="component" value="Unassembled WGS sequence"/>
</dbReference>